<dbReference type="RefSeq" id="XP_053025751.1">
    <property type="nucleotide sequence ID" value="XM_053161766.1"/>
</dbReference>
<feature type="compositionally biased region" description="Pro residues" evidence="1">
    <location>
        <begin position="485"/>
        <end position="494"/>
    </location>
</feature>
<gene>
    <name evidence="2" type="ORF">PtA15_12A182</name>
</gene>
<evidence type="ECO:0000313" key="3">
    <source>
        <dbReference type="Proteomes" id="UP001164743"/>
    </source>
</evidence>
<feature type="compositionally biased region" description="Basic and acidic residues" evidence="1">
    <location>
        <begin position="284"/>
        <end position="297"/>
    </location>
</feature>
<evidence type="ECO:0000256" key="1">
    <source>
        <dbReference type="SAM" id="MobiDB-lite"/>
    </source>
</evidence>
<feature type="region of interest" description="Disordered" evidence="1">
    <location>
        <begin position="1"/>
        <end position="169"/>
    </location>
</feature>
<feature type="compositionally biased region" description="Basic residues" evidence="1">
    <location>
        <begin position="122"/>
        <end position="143"/>
    </location>
</feature>
<feature type="compositionally biased region" description="Polar residues" evidence="1">
    <location>
        <begin position="260"/>
        <end position="283"/>
    </location>
</feature>
<sequence>MTKRPTRKRAGGIPPSSTKRDPPPILTVEELDSNVSEVRKTRSGKVLNAPAKGAAQICRQKSPRGNLPSPPTLRVRPTKRKNTALSSPSSSSYRTPSESETQTESTVDDPSDSDSEPSERPKSKKKRGGPQKKRGLPQKKRGGPQKTRGGGATKRPRRGQAPDVLQNQPLPSHQTEFTFQCPPFPTGPSANFPWSFSLPAPGQPNADLTSHFSQVSDLQLADVLFRVGCSTVGKSRIEMIQLCIVYAALIKQLPRVPHNPTATSAPPGNTPTPKSHHSQAQPNSDHDITPTNNERRPRPGTSPDTQHISSARPPLGHPSSPNDLIDLHTPCNNNPTNLPPSPSRAANRSNSNNQNPASVLRADNDETPTAGHSATNREEQLPAFQQTQIIRILAAHSKDLNAVREDLNAVREDLASILTHQRDLNERFEILSDQLSLGQSAKQGGRPCQKKSDKQSAVPRGGTLKDLIIHHFQALFGIRPTGPNKGPPRVPLSPPTAAESRRWLENVNDTQLEPEAAGNESQDTDLASSSSPTEPLDPQYPYRHGPGHPDALQEELKIMHDMMKTKGMQRFRLDFTAPLSSPLNTFCLELARDIFVALVECKEYQGLQPHECQPDFILKGLRGYAQDRLARNYRESKWDSEKKTVQAAKQARNAQRVHLKNLRVEAALEANLHALIPAIHGCCSEDETDDEVTAPVESSTAKNVQKYCKVRRLPWRSKDLTTIFQWLDDQRAKLQHGNPKSRQGNLPRIRRRLISPIDSAIAPPPGLSKVLYDAQWLDSQQRVVIKGLKICTEPSSMMKNVLERITPRPAQ</sequence>
<feature type="compositionally biased region" description="Acidic residues" evidence="1">
    <location>
        <begin position="106"/>
        <end position="116"/>
    </location>
</feature>
<proteinExistence type="predicted"/>
<feature type="compositionally biased region" description="Polar residues" evidence="1">
    <location>
        <begin position="519"/>
        <end position="533"/>
    </location>
</feature>
<protein>
    <submittedName>
        <fullName evidence="2">Uncharacterized protein</fullName>
    </submittedName>
</protein>
<feature type="compositionally biased region" description="Basic residues" evidence="1">
    <location>
        <begin position="1"/>
        <end position="10"/>
    </location>
</feature>
<feature type="compositionally biased region" description="Low complexity" evidence="1">
    <location>
        <begin position="343"/>
        <end position="358"/>
    </location>
</feature>
<feature type="compositionally biased region" description="Low complexity" evidence="1">
    <location>
        <begin position="86"/>
        <end position="105"/>
    </location>
</feature>
<feature type="region of interest" description="Disordered" evidence="1">
    <location>
        <begin position="514"/>
        <end position="549"/>
    </location>
</feature>
<organism evidence="2 3">
    <name type="scientific">Puccinia triticina</name>
    <dbReference type="NCBI Taxonomy" id="208348"/>
    <lineage>
        <taxon>Eukaryota</taxon>
        <taxon>Fungi</taxon>
        <taxon>Dikarya</taxon>
        <taxon>Basidiomycota</taxon>
        <taxon>Pucciniomycotina</taxon>
        <taxon>Pucciniomycetes</taxon>
        <taxon>Pucciniales</taxon>
        <taxon>Pucciniaceae</taxon>
        <taxon>Puccinia</taxon>
    </lineage>
</organism>
<keyword evidence="3" id="KW-1185">Reference proteome</keyword>
<reference evidence="2" key="1">
    <citation type="submission" date="2022-10" db="EMBL/GenBank/DDBJ databases">
        <title>Puccinia triticina Genome sequencing and assembly.</title>
        <authorList>
            <person name="Li C."/>
        </authorList>
    </citation>
    <scope>NUCLEOTIDE SEQUENCE</scope>
    <source>
        <strain evidence="2">Pt15</strain>
    </source>
</reference>
<feature type="region of interest" description="Disordered" evidence="1">
    <location>
        <begin position="257"/>
        <end position="382"/>
    </location>
</feature>
<dbReference type="EMBL" id="CP110432">
    <property type="protein sequence ID" value="WAQ90196.1"/>
    <property type="molecule type" value="Genomic_DNA"/>
</dbReference>
<accession>A0ABY7CYA5</accession>
<dbReference type="GeneID" id="77802661"/>
<dbReference type="Proteomes" id="UP001164743">
    <property type="component" value="Chromosome 12A"/>
</dbReference>
<name>A0ABY7CYA5_9BASI</name>
<feature type="region of interest" description="Disordered" evidence="1">
    <location>
        <begin position="439"/>
        <end position="460"/>
    </location>
</feature>
<evidence type="ECO:0000313" key="2">
    <source>
        <dbReference type="EMBL" id="WAQ90196.1"/>
    </source>
</evidence>
<feature type="region of interest" description="Disordered" evidence="1">
    <location>
        <begin position="478"/>
        <end position="497"/>
    </location>
</feature>